<accession>A0A511AR90</accession>
<name>A0A511AR90_9LACT</name>
<dbReference type="OrthoDB" id="9798761at2"/>
<sequence length="596" mass="70215">MNDDLEIISVSSILNKYNYLVPIYQRNYAWTEVQIVQLIEDIESAIKDDTDHYFLGNLIVNRTDNNMYEVIDGQQRLTTLYLLKKYLGMIFLKDSLKFEAREKSNRTLRHLHDSNSLELNNDLAAPEILNGYSIIENFFKVKNIDKNMFIKKMESVYLIQIQVPQNIDLNHYFEIMNTRGEQLELHEIAKAKILEKLENDSERATAAMIWEKCSDMNAYVQMSFDTSIRKELFTDDWAKLNKSITNFDAIKDKVSSKADFEDKKTLKDILEKNDLESTKEYQPDIENQRFESAVSFPHFLLQVNAAIKKSGEEDSSLDDKHFLNNLSWTWSSVENAKEFLYHLLKCRVLFDKYILKREFARDYKETGKWSLQRLEKYRDPKKGTDQPQYISTLIDTNKINQKLRTLEACLRVTYTSPKTMHWITLVLSELLANEEVNIITKLENYCKTKVDNSNYQNKQGFGIERIVFTYLDYLLYRDGYTYQEKNILNPLQDDWQFQFRNSIEHFHPQNPVEVAHWEEDDLNSFGNLALITVSGNSKFSNLPPDGKIHSYPSIMNQSLKLKIMEKMTLINDGKWTEKKAQEHEKEMFSLLKKKNI</sequence>
<dbReference type="Proteomes" id="UP000321662">
    <property type="component" value="Unassembled WGS sequence"/>
</dbReference>
<dbReference type="InterPro" id="IPR011089">
    <property type="entry name" value="GmrSD_C"/>
</dbReference>
<dbReference type="InterPro" id="IPR004919">
    <property type="entry name" value="GmrSD_N"/>
</dbReference>
<dbReference type="RefSeq" id="WP_146923166.1">
    <property type="nucleotide sequence ID" value="NZ_BJUY01000002.1"/>
</dbReference>
<feature type="domain" description="GmrSD restriction endonucleases C-terminal" evidence="2">
    <location>
        <begin position="451"/>
        <end position="588"/>
    </location>
</feature>
<dbReference type="PANTHER" id="PTHR35149">
    <property type="entry name" value="SLL5132 PROTEIN"/>
    <property type="match status" value="1"/>
</dbReference>
<dbReference type="Pfam" id="PF07510">
    <property type="entry name" value="GmrSD_C"/>
    <property type="match status" value="1"/>
</dbReference>
<proteinExistence type="predicted"/>
<feature type="domain" description="GmrSD restriction endonucleases N-terminal" evidence="1">
    <location>
        <begin position="11"/>
        <end position="193"/>
    </location>
</feature>
<evidence type="ECO:0000313" key="3">
    <source>
        <dbReference type="EMBL" id="GEK90725.1"/>
    </source>
</evidence>
<dbReference type="AlphaFoldDB" id="A0A511AR90"/>
<evidence type="ECO:0000259" key="1">
    <source>
        <dbReference type="Pfam" id="PF03235"/>
    </source>
</evidence>
<keyword evidence="4" id="KW-1185">Reference proteome</keyword>
<dbReference type="PANTHER" id="PTHR35149:SF1">
    <property type="entry name" value="DUF5655 DOMAIN-CONTAINING PROTEIN"/>
    <property type="match status" value="1"/>
</dbReference>
<reference evidence="3 4" key="1">
    <citation type="submission" date="2019-07" db="EMBL/GenBank/DDBJ databases">
        <title>Whole genome shotgun sequence of Alkalibacterium kapii NBRC 103247.</title>
        <authorList>
            <person name="Hosoyama A."/>
            <person name="Uohara A."/>
            <person name="Ohji S."/>
            <person name="Ichikawa N."/>
        </authorList>
    </citation>
    <scope>NUCLEOTIDE SEQUENCE [LARGE SCALE GENOMIC DNA]</scope>
    <source>
        <strain evidence="3 4">NBRC 103247</strain>
    </source>
</reference>
<gene>
    <name evidence="3" type="ORF">AKA01nite_03470</name>
</gene>
<dbReference type="Pfam" id="PF03235">
    <property type="entry name" value="GmrSD_N"/>
    <property type="match status" value="1"/>
</dbReference>
<evidence type="ECO:0000313" key="4">
    <source>
        <dbReference type="Proteomes" id="UP000321662"/>
    </source>
</evidence>
<organism evidence="3 4">
    <name type="scientific">Alkalibacterium kapii</name>
    <dbReference type="NCBI Taxonomy" id="426704"/>
    <lineage>
        <taxon>Bacteria</taxon>
        <taxon>Bacillati</taxon>
        <taxon>Bacillota</taxon>
        <taxon>Bacilli</taxon>
        <taxon>Lactobacillales</taxon>
        <taxon>Carnobacteriaceae</taxon>
        <taxon>Alkalibacterium</taxon>
    </lineage>
</organism>
<evidence type="ECO:0000259" key="2">
    <source>
        <dbReference type="Pfam" id="PF07510"/>
    </source>
</evidence>
<protein>
    <recommendedName>
        <fullName evidence="5">DUF262 domain-containing protein</fullName>
    </recommendedName>
</protein>
<dbReference type="EMBL" id="BJUY01000002">
    <property type="protein sequence ID" value="GEK90725.1"/>
    <property type="molecule type" value="Genomic_DNA"/>
</dbReference>
<comment type="caution">
    <text evidence="3">The sequence shown here is derived from an EMBL/GenBank/DDBJ whole genome shotgun (WGS) entry which is preliminary data.</text>
</comment>
<evidence type="ECO:0008006" key="5">
    <source>
        <dbReference type="Google" id="ProtNLM"/>
    </source>
</evidence>